<dbReference type="InterPro" id="IPR001881">
    <property type="entry name" value="EGF-like_Ca-bd_dom"/>
</dbReference>
<evidence type="ECO:0000256" key="8">
    <source>
        <dbReference type="ARBA" id="ARBA00023180"/>
    </source>
</evidence>
<accession>A0A671QWJ3</accession>
<dbReference type="Gene3D" id="2.10.25.10">
    <property type="entry name" value="Laminin"/>
    <property type="match status" value="4"/>
</dbReference>
<dbReference type="SUPFAM" id="SSF57184">
    <property type="entry name" value="Growth factor receptor domain"/>
    <property type="match status" value="1"/>
</dbReference>
<keyword evidence="7" id="KW-1015">Disulfide bond</keyword>
<dbReference type="PROSITE" id="PS01187">
    <property type="entry name" value="EGF_CA"/>
    <property type="match status" value="2"/>
</dbReference>
<keyword evidence="5" id="KW-0732">Signal</keyword>
<dbReference type="FunFam" id="2.10.25.10:FF:000056">
    <property type="entry name" value="Latent-transforming growth factor beta-binding protein 3 isoform 2"/>
    <property type="match status" value="1"/>
</dbReference>
<sequence>MSGVCVNNIPGYACYCASGFYYDTDLLECIDNNECESEETCTGGQCVNTLGTFYCTCEPPLVLDDTQRNCVNARGLAEGERYENLNFCWRHITASLVCQSPLLGAQLTFTECCCLYGEAWGLQCALCPRRDEGTHTHNTHTHNTISCVVPVCVLGRYESYGSLSSEECGIVHGCENGRCIRVEEGYTCDCYDGYQLDITSMTCIDVDECDDEDTLDCVNARCVNTEGSYRCVCLRGFIMSRRPNHCIPA</sequence>
<protein>
    <submittedName>
        <fullName evidence="12">Latent-transforming growth factor beta-binding protein 4-like</fullName>
    </submittedName>
</protein>
<dbReference type="Pfam" id="PF07645">
    <property type="entry name" value="EGF_CA"/>
    <property type="match status" value="2"/>
</dbReference>
<evidence type="ECO:0000256" key="5">
    <source>
        <dbReference type="ARBA" id="ARBA00022729"/>
    </source>
</evidence>
<dbReference type="SUPFAM" id="SSF57581">
    <property type="entry name" value="TB module/8-cys domain"/>
    <property type="match status" value="1"/>
</dbReference>
<evidence type="ECO:0000256" key="7">
    <source>
        <dbReference type="ARBA" id="ARBA00023157"/>
    </source>
</evidence>
<dbReference type="PROSITE" id="PS50026">
    <property type="entry name" value="EGF_3"/>
    <property type="match status" value="1"/>
</dbReference>
<comment type="subcellular location">
    <subcellularLocation>
        <location evidence="1">Secreted</location>
        <location evidence="1">Extracellular space</location>
        <location evidence="1">Extracellular matrix</location>
    </subcellularLocation>
</comment>
<dbReference type="InterPro" id="IPR036773">
    <property type="entry name" value="TB_dom_sf"/>
</dbReference>
<dbReference type="FunFam" id="2.10.25.10:FF:000115">
    <property type="entry name" value="latent-transforming growth factor beta-binding protein 4 isoform X2"/>
    <property type="match status" value="1"/>
</dbReference>
<feature type="domain" description="TB" evidence="11">
    <location>
        <begin position="86"/>
        <end position="128"/>
    </location>
</feature>
<dbReference type="InterPro" id="IPR017878">
    <property type="entry name" value="TB_dom"/>
</dbReference>
<keyword evidence="3" id="KW-0272">Extracellular matrix</keyword>
<evidence type="ECO:0000256" key="1">
    <source>
        <dbReference type="ARBA" id="ARBA00004498"/>
    </source>
</evidence>
<dbReference type="Ensembl" id="ENSSANT00000079889.1">
    <property type="protein sequence ID" value="ENSSANP00000075145.1"/>
    <property type="gene ID" value="ENSSANG00000037443.1"/>
</dbReference>
<dbReference type="CDD" id="cd00054">
    <property type="entry name" value="EGF_CA"/>
    <property type="match status" value="1"/>
</dbReference>
<dbReference type="InterPro" id="IPR009030">
    <property type="entry name" value="Growth_fac_rcpt_cys_sf"/>
</dbReference>
<reference evidence="12" key="1">
    <citation type="submission" date="2025-08" db="UniProtKB">
        <authorList>
            <consortium name="Ensembl"/>
        </authorList>
    </citation>
    <scope>IDENTIFICATION</scope>
</reference>
<dbReference type="InterPro" id="IPR000152">
    <property type="entry name" value="EGF-type_Asp/Asn_hydroxyl_site"/>
</dbReference>
<dbReference type="PROSITE" id="PS00010">
    <property type="entry name" value="ASX_HYDROXYL"/>
    <property type="match status" value="1"/>
</dbReference>
<dbReference type="InterPro" id="IPR052080">
    <property type="entry name" value="vWF_C/EGF_Fibrillin"/>
</dbReference>
<dbReference type="PANTHER" id="PTHR47333">
    <property type="entry name" value="VON WILLEBRAND FACTOR C AND EGF DOMAIN-CONTAINING PROTEIN"/>
    <property type="match status" value="1"/>
</dbReference>
<evidence type="ECO:0000256" key="2">
    <source>
        <dbReference type="ARBA" id="ARBA00022525"/>
    </source>
</evidence>
<evidence type="ECO:0000313" key="12">
    <source>
        <dbReference type="Ensembl" id="ENSSANP00000075145.1"/>
    </source>
</evidence>
<dbReference type="InterPro" id="IPR000742">
    <property type="entry name" value="EGF"/>
</dbReference>
<dbReference type="SUPFAM" id="SSF57196">
    <property type="entry name" value="EGF/Laminin"/>
    <property type="match status" value="2"/>
</dbReference>
<dbReference type="PROSITE" id="PS01186">
    <property type="entry name" value="EGF_2"/>
    <property type="match status" value="1"/>
</dbReference>
<evidence type="ECO:0000256" key="4">
    <source>
        <dbReference type="ARBA" id="ARBA00022536"/>
    </source>
</evidence>
<evidence type="ECO:0000256" key="9">
    <source>
        <dbReference type="PROSITE-ProRule" id="PRU00076"/>
    </source>
</evidence>
<dbReference type="SMART" id="SM00179">
    <property type="entry name" value="EGF_CA"/>
    <property type="match status" value="4"/>
</dbReference>
<dbReference type="PROSITE" id="PS51364">
    <property type="entry name" value="TB"/>
    <property type="match status" value="1"/>
</dbReference>
<keyword evidence="8" id="KW-0325">Glycoprotein</keyword>
<dbReference type="GO" id="GO:0005509">
    <property type="term" value="F:calcium ion binding"/>
    <property type="evidence" value="ECO:0007669"/>
    <property type="project" value="InterPro"/>
</dbReference>
<evidence type="ECO:0000256" key="3">
    <source>
        <dbReference type="ARBA" id="ARBA00022530"/>
    </source>
</evidence>
<keyword evidence="2" id="KW-0964">Secreted</keyword>
<proteinExistence type="predicted"/>
<evidence type="ECO:0000259" key="10">
    <source>
        <dbReference type="PROSITE" id="PS50026"/>
    </source>
</evidence>
<dbReference type="Pfam" id="PF00683">
    <property type="entry name" value="TB"/>
    <property type="match status" value="1"/>
</dbReference>
<dbReference type="FunFam" id="2.10.25.10:FF:000046">
    <property type="entry name" value="Latent-transforming growth factor beta-binding protein 1 isoform x2"/>
    <property type="match status" value="1"/>
</dbReference>
<dbReference type="PANTHER" id="PTHR47333:SF4">
    <property type="entry name" value="EGF-LIKE DOMAIN-CONTAINING PROTEIN"/>
    <property type="match status" value="1"/>
</dbReference>
<evidence type="ECO:0000313" key="13">
    <source>
        <dbReference type="Proteomes" id="UP000472260"/>
    </source>
</evidence>
<keyword evidence="13" id="KW-1185">Reference proteome</keyword>
<reference evidence="12" key="2">
    <citation type="submission" date="2025-09" db="UniProtKB">
        <authorList>
            <consortium name="Ensembl"/>
        </authorList>
    </citation>
    <scope>IDENTIFICATION</scope>
</reference>
<name>A0A671QWJ3_9TELE</name>
<dbReference type="InterPro" id="IPR018097">
    <property type="entry name" value="EGF_Ca-bd_CS"/>
</dbReference>
<gene>
    <name evidence="12" type="primary">LOC107656976</name>
</gene>
<evidence type="ECO:0000259" key="11">
    <source>
        <dbReference type="PROSITE" id="PS51364"/>
    </source>
</evidence>
<dbReference type="Proteomes" id="UP000472260">
    <property type="component" value="Unassembled WGS sequence"/>
</dbReference>
<dbReference type="Gene3D" id="3.90.290.10">
    <property type="entry name" value="TGF-beta binding (TB) domain"/>
    <property type="match status" value="1"/>
</dbReference>
<keyword evidence="4 9" id="KW-0245">EGF-like domain</keyword>
<organism evidence="12 13">
    <name type="scientific">Sinocyclocheilus anshuiensis</name>
    <dbReference type="NCBI Taxonomy" id="1608454"/>
    <lineage>
        <taxon>Eukaryota</taxon>
        <taxon>Metazoa</taxon>
        <taxon>Chordata</taxon>
        <taxon>Craniata</taxon>
        <taxon>Vertebrata</taxon>
        <taxon>Euteleostomi</taxon>
        <taxon>Actinopterygii</taxon>
        <taxon>Neopterygii</taxon>
        <taxon>Teleostei</taxon>
        <taxon>Ostariophysi</taxon>
        <taxon>Cypriniformes</taxon>
        <taxon>Cyprinidae</taxon>
        <taxon>Cyprininae</taxon>
        <taxon>Sinocyclocheilus</taxon>
    </lineage>
</organism>
<feature type="domain" description="EGF-like" evidence="10">
    <location>
        <begin position="205"/>
        <end position="247"/>
    </location>
</feature>
<dbReference type="AlphaFoldDB" id="A0A671QWJ3"/>
<dbReference type="SMART" id="SM00181">
    <property type="entry name" value="EGF"/>
    <property type="match status" value="4"/>
</dbReference>
<dbReference type="InterPro" id="IPR049883">
    <property type="entry name" value="NOTCH1_EGF-like"/>
</dbReference>
<comment type="caution">
    <text evidence="9">Lacks conserved residue(s) required for the propagation of feature annotation.</text>
</comment>
<evidence type="ECO:0000256" key="6">
    <source>
        <dbReference type="ARBA" id="ARBA00022737"/>
    </source>
</evidence>
<keyword evidence="6" id="KW-0677">Repeat</keyword>